<dbReference type="AlphaFoldDB" id="A0AAJ7L6W0"/>
<evidence type="ECO:0000256" key="1">
    <source>
        <dbReference type="ARBA" id="ARBA00022553"/>
    </source>
</evidence>
<organism evidence="3 4">
    <name type="scientific">Galendromus occidentalis</name>
    <name type="common">western predatory mite</name>
    <dbReference type="NCBI Taxonomy" id="34638"/>
    <lineage>
        <taxon>Eukaryota</taxon>
        <taxon>Metazoa</taxon>
        <taxon>Ecdysozoa</taxon>
        <taxon>Arthropoda</taxon>
        <taxon>Chelicerata</taxon>
        <taxon>Arachnida</taxon>
        <taxon>Acari</taxon>
        <taxon>Parasitiformes</taxon>
        <taxon>Mesostigmata</taxon>
        <taxon>Gamasina</taxon>
        <taxon>Phytoseioidea</taxon>
        <taxon>Phytoseiidae</taxon>
        <taxon>Typhlodrominae</taxon>
        <taxon>Galendromus</taxon>
    </lineage>
</organism>
<gene>
    <name evidence="4" type="primary">LOC108864522</name>
</gene>
<feature type="compositionally biased region" description="Polar residues" evidence="2">
    <location>
        <begin position="295"/>
        <end position="305"/>
    </location>
</feature>
<evidence type="ECO:0000256" key="2">
    <source>
        <dbReference type="SAM" id="MobiDB-lite"/>
    </source>
</evidence>
<dbReference type="InterPro" id="IPR023246">
    <property type="entry name" value="AUTS2"/>
</dbReference>
<feature type="region of interest" description="Disordered" evidence="2">
    <location>
        <begin position="533"/>
        <end position="619"/>
    </location>
</feature>
<dbReference type="Proteomes" id="UP000694867">
    <property type="component" value="Unplaced"/>
</dbReference>
<sequence length="780" mass="81424">MVANAIPPIPANQLAVSSSGGTTHTTNTLTSLVFPKTWSNCPSPVAAITSTTTNRPGVVESATNPSLAATSTATSMATVTTSSASKTVPQQLSYPPGAHPSAPASGQYPNAGGLGLNPSGAAQPGGPFPDQLLQPNADLLRRELDARFIASQDRSIAIPPPPYMRGDHSHPTQTPLPSSFLQHLVPGQPPPPSLFDPKYAAKLDPVAALKYPGSIPGLPPGASPYPPHVGPPIINHANTPTSSTPFTSINPTSSTSLAAKMQPFQKSKSNKTGKWCAMHVRIAWEIYNHQQKNGQATSQLSNAPSVASKGFIQGPPPNQGRLSSSSDHTPKQEAVTKNRPGSSTSSVSQSPSSTPTTRDPPGVFPNLMPPGGHGLPRHPSGPPNTSPAAISGGNSAYPPYPFLSNLALPPGLPTSVNQRTSSVITSSASMKHHAQSQHGHPALSPSPKVSQSSPFTSTSRGFPPATPFPGAPPFGAMPPPPPHGLGFPGAPGSSSMLQGREALSMDPYRPQMDQYRLGLRPLAPYGALGHHPSAPGLGLPPGMVQGWGGLKAEAEKEDRERKEKEHLESQKKAHEEIKQRERDRNGHPEKAATREREPRVKEEPEQQSSHKASAKPADDLAMRLSAAASGSTGVLMGAPHALGVSMWPTAPPIPGDYYRAMMMLGHPPGGDRLRPEDIEKIQAYEREFERSKLLSGIAGPPNPPFMPPPGGHPFLPGLGTPQGLPGLRHKLGVGGPGLPGMPMGVGPGVGVPPPLIPSAPGAPPGHMHKLSSMMPDKPMR</sequence>
<feature type="compositionally biased region" description="Low complexity" evidence="2">
    <location>
        <begin position="95"/>
        <end position="106"/>
    </location>
</feature>
<protein>
    <submittedName>
        <fullName evidence="4">Autism susceptibility gene 2 protein homolog</fullName>
    </submittedName>
</protein>
<name>A0AAJ7L6W0_9ACAR</name>
<feature type="compositionally biased region" description="Pro residues" evidence="2">
    <location>
        <begin position="464"/>
        <end position="483"/>
    </location>
</feature>
<dbReference type="RefSeq" id="XP_018495862.1">
    <property type="nucleotide sequence ID" value="XM_018640346.1"/>
</dbReference>
<evidence type="ECO:0000313" key="3">
    <source>
        <dbReference type="Proteomes" id="UP000694867"/>
    </source>
</evidence>
<feature type="compositionally biased region" description="Polar residues" evidence="2">
    <location>
        <begin position="447"/>
        <end position="460"/>
    </location>
</feature>
<feature type="compositionally biased region" description="Low complexity" evidence="2">
    <location>
        <begin position="61"/>
        <end position="87"/>
    </location>
</feature>
<keyword evidence="1" id="KW-0597">Phosphoprotein</keyword>
<feature type="compositionally biased region" description="Polar residues" evidence="2">
    <location>
        <begin position="414"/>
        <end position="429"/>
    </location>
</feature>
<proteinExistence type="predicted"/>
<dbReference type="GeneID" id="108864522"/>
<feature type="region of interest" description="Disordered" evidence="2">
    <location>
        <begin position="50"/>
        <end position="133"/>
    </location>
</feature>
<evidence type="ECO:0000313" key="4">
    <source>
        <dbReference type="RefSeq" id="XP_018495862.1"/>
    </source>
</evidence>
<reference evidence="4" key="1">
    <citation type="submission" date="2025-08" db="UniProtKB">
        <authorList>
            <consortium name="RefSeq"/>
        </authorList>
    </citation>
    <scope>IDENTIFICATION</scope>
</reference>
<feature type="compositionally biased region" description="Low complexity" evidence="2">
    <location>
        <begin position="342"/>
        <end position="361"/>
    </location>
</feature>
<keyword evidence="3" id="KW-1185">Reference proteome</keyword>
<feature type="region of interest" description="Disordered" evidence="2">
    <location>
        <begin position="295"/>
        <end position="393"/>
    </location>
</feature>
<dbReference type="KEGG" id="goe:108864522"/>
<feature type="region of interest" description="Disordered" evidence="2">
    <location>
        <begin position="757"/>
        <end position="780"/>
    </location>
</feature>
<dbReference type="PANTHER" id="PTHR14429:SF22">
    <property type="entry name" value="AGAP013055-PA"/>
    <property type="match status" value="1"/>
</dbReference>
<dbReference type="PANTHER" id="PTHR14429">
    <property type="entry name" value="FIBROSIN FAMILY MEMBER"/>
    <property type="match status" value="1"/>
</dbReference>
<accession>A0AAJ7L6W0</accession>
<feature type="region of interest" description="Disordered" evidence="2">
    <location>
        <begin position="413"/>
        <end position="509"/>
    </location>
</feature>
<feature type="compositionally biased region" description="Basic and acidic residues" evidence="2">
    <location>
        <begin position="552"/>
        <end position="604"/>
    </location>
</feature>
<feature type="region of interest" description="Disordered" evidence="2">
    <location>
        <begin position="1"/>
        <end position="23"/>
    </location>
</feature>